<proteinExistence type="predicted"/>
<reference evidence="1" key="1">
    <citation type="journal article" date="2021" name="G3 (Bethesda)">
        <title>Genome and transcriptome analysis of the beet armyworm Spodoptera exigua reveals targets for pest control. .</title>
        <authorList>
            <person name="Simon S."/>
            <person name="Breeschoten T."/>
            <person name="Jansen H.J."/>
            <person name="Dirks R.P."/>
            <person name="Schranz M.E."/>
            <person name="Ros V.I.D."/>
        </authorList>
    </citation>
    <scope>NUCLEOTIDE SEQUENCE</scope>
    <source>
        <strain evidence="1">TB_SE_WUR_2020</strain>
    </source>
</reference>
<organism evidence="1 2">
    <name type="scientific">Spodoptera exigua</name>
    <name type="common">Beet armyworm</name>
    <name type="synonym">Noctua fulgens</name>
    <dbReference type="NCBI Taxonomy" id="7107"/>
    <lineage>
        <taxon>Eukaryota</taxon>
        <taxon>Metazoa</taxon>
        <taxon>Ecdysozoa</taxon>
        <taxon>Arthropoda</taxon>
        <taxon>Hexapoda</taxon>
        <taxon>Insecta</taxon>
        <taxon>Pterygota</taxon>
        <taxon>Neoptera</taxon>
        <taxon>Endopterygota</taxon>
        <taxon>Lepidoptera</taxon>
        <taxon>Glossata</taxon>
        <taxon>Ditrysia</taxon>
        <taxon>Noctuoidea</taxon>
        <taxon>Noctuidae</taxon>
        <taxon>Amphipyrinae</taxon>
        <taxon>Spodoptera</taxon>
    </lineage>
</organism>
<evidence type="ECO:0000313" key="2">
    <source>
        <dbReference type="Proteomes" id="UP000814243"/>
    </source>
</evidence>
<dbReference type="Proteomes" id="UP000814243">
    <property type="component" value="Unassembled WGS sequence"/>
</dbReference>
<name>A0A922MQE8_SPOEX</name>
<comment type="caution">
    <text evidence="1">The sequence shown here is derived from an EMBL/GenBank/DDBJ whole genome shotgun (WGS) entry which is preliminary data.</text>
</comment>
<sequence length="214" mass="24266">MSASKVWSKFSVTKGGDVINLRVVDMPEDLTVEVMNFYVNYLAKEDFACKAAGIAKNPEAIEEMRVSMLDFAKEKGFHAVICCLDHGDGQIKDFIGASMMALVTKEEPMPEFKFKAEELNKIYEIYFGLESYYDEAKEFGLDSYFSDRGLRLISKERGISLIGTWMTTQDLQKAAENEGWETACEVKYEELGQKCGVKFDADTVSCKYMFARTK</sequence>
<gene>
    <name evidence="1" type="ORF">HF086_007309</name>
</gene>
<protein>
    <submittedName>
        <fullName evidence="1">Uncharacterized protein</fullName>
    </submittedName>
</protein>
<dbReference type="Gene3D" id="3.40.630.30">
    <property type="match status" value="1"/>
</dbReference>
<accession>A0A922MQE8</accession>
<dbReference type="AlphaFoldDB" id="A0A922MQE8"/>
<dbReference type="EMBL" id="JACEFF010000276">
    <property type="protein sequence ID" value="KAH9640738.1"/>
    <property type="molecule type" value="Genomic_DNA"/>
</dbReference>
<evidence type="ECO:0000313" key="1">
    <source>
        <dbReference type="EMBL" id="KAH9640738.1"/>
    </source>
</evidence>